<organism evidence="2 3">
    <name type="scientific">Drosophila suzukii</name>
    <name type="common">Spotted-wing drosophila fruit fly</name>
    <dbReference type="NCBI Taxonomy" id="28584"/>
    <lineage>
        <taxon>Eukaryota</taxon>
        <taxon>Metazoa</taxon>
        <taxon>Ecdysozoa</taxon>
        <taxon>Arthropoda</taxon>
        <taxon>Hexapoda</taxon>
        <taxon>Insecta</taxon>
        <taxon>Pterygota</taxon>
        <taxon>Neoptera</taxon>
        <taxon>Endopterygota</taxon>
        <taxon>Diptera</taxon>
        <taxon>Brachycera</taxon>
        <taxon>Muscomorpha</taxon>
        <taxon>Ephydroidea</taxon>
        <taxon>Drosophilidae</taxon>
        <taxon>Drosophila</taxon>
        <taxon>Sophophora</taxon>
    </lineage>
</organism>
<gene>
    <name evidence="3" type="primary">LOC108011953</name>
</gene>
<evidence type="ECO:0000256" key="1">
    <source>
        <dbReference type="SAM" id="MobiDB-lite"/>
    </source>
</evidence>
<dbReference type="AlphaFoldDB" id="A0AB39ZC22"/>
<feature type="compositionally biased region" description="Polar residues" evidence="1">
    <location>
        <begin position="172"/>
        <end position="189"/>
    </location>
</feature>
<proteinExistence type="predicted"/>
<dbReference type="RefSeq" id="XP_016932698.2">
    <property type="nucleotide sequence ID" value="XM_017077209.4"/>
</dbReference>
<evidence type="ECO:0000313" key="3">
    <source>
        <dbReference type="RefSeq" id="XP_016932698.2"/>
    </source>
</evidence>
<protein>
    <submittedName>
        <fullName evidence="3">Uncharacterized protein</fullName>
    </submittedName>
</protein>
<feature type="compositionally biased region" description="Pro residues" evidence="1">
    <location>
        <begin position="157"/>
        <end position="169"/>
    </location>
</feature>
<evidence type="ECO:0000313" key="2">
    <source>
        <dbReference type="Proteomes" id="UP001652628"/>
    </source>
</evidence>
<keyword evidence="2" id="KW-1185">Reference proteome</keyword>
<name>A0AB39ZC22_DROSZ</name>
<feature type="region of interest" description="Disordered" evidence="1">
    <location>
        <begin position="118"/>
        <end position="200"/>
    </location>
</feature>
<accession>A0AB39ZC22</accession>
<dbReference type="GeneID" id="108011953"/>
<reference evidence="3" key="2">
    <citation type="submission" date="2025-08" db="UniProtKB">
        <authorList>
            <consortium name="RefSeq"/>
        </authorList>
    </citation>
    <scope>IDENTIFICATION</scope>
</reference>
<sequence>MSRMFNRDEIPRDRSLVQELRSEINRHSAEISFNFWQEFEHIRSTQQNRMVQERLQRERISTLMRDGQQEANQEAEALSRSISAHGMTVNSTHLPSPSAAAAVPTASLLKNTLAQGVKNRTNRPSTAVKRKPQKQKFQVTKTNKSKPRPKNDDQPTLPSPAPSNIPRAPPTSRATMITPNISNGVTPNISKLRLANKPKK</sequence>
<reference evidence="2" key="1">
    <citation type="submission" date="2025-05" db="UniProtKB">
        <authorList>
            <consortium name="RefSeq"/>
        </authorList>
    </citation>
    <scope>NUCLEOTIDE SEQUENCE [LARGE SCALE GENOMIC DNA]</scope>
</reference>
<dbReference type="Proteomes" id="UP001652628">
    <property type="component" value="Chromosome 2L"/>
</dbReference>